<evidence type="ECO:0000313" key="8">
    <source>
        <dbReference type="EnsemblProtists" id="PYU1_T012315"/>
    </source>
</evidence>
<evidence type="ECO:0000256" key="6">
    <source>
        <dbReference type="SAM" id="Phobius"/>
    </source>
</evidence>
<feature type="region of interest" description="Disordered" evidence="5">
    <location>
        <begin position="437"/>
        <end position="527"/>
    </location>
</feature>
<evidence type="ECO:0000313" key="9">
    <source>
        <dbReference type="Proteomes" id="UP000019132"/>
    </source>
</evidence>
<dbReference type="GO" id="GO:0016020">
    <property type="term" value="C:membrane"/>
    <property type="evidence" value="ECO:0007669"/>
    <property type="project" value="UniProtKB-SubCell"/>
</dbReference>
<dbReference type="Pfam" id="PF01740">
    <property type="entry name" value="STAS"/>
    <property type="match status" value="1"/>
</dbReference>
<dbReference type="HOGENOM" id="CLU_003182_3_0_1"/>
<feature type="transmembrane region" description="Helical" evidence="6">
    <location>
        <begin position="764"/>
        <end position="796"/>
    </location>
</feature>
<feature type="domain" description="STAS" evidence="7">
    <location>
        <begin position="825"/>
        <end position="944"/>
    </location>
</feature>
<comment type="subcellular location">
    <subcellularLocation>
        <location evidence="1">Membrane</location>
        <topology evidence="1">Multi-pass membrane protein</topology>
    </subcellularLocation>
</comment>
<dbReference type="PROSITE" id="PS50801">
    <property type="entry name" value="STAS"/>
    <property type="match status" value="1"/>
</dbReference>
<dbReference type="SUPFAM" id="SSF52091">
    <property type="entry name" value="SpoIIaa-like"/>
    <property type="match status" value="1"/>
</dbReference>
<feature type="transmembrane region" description="Helical" evidence="6">
    <location>
        <begin position="146"/>
        <end position="166"/>
    </location>
</feature>
<dbReference type="InterPro" id="IPR011547">
    <property type="entry name" value="SLC26A/SulP_dom"/>
</dbReference>
<dbReference type="PANTHER" id="PTHR11814">
    <property type="entry name" value="SULFATE TRANSPORTER"/>
    <property type="match status" value="1"/>
</dbReference>
<keyword evidence="2 6" id="KW-0812">Transmembrane</keyword>
<keyword evidence="9" id="KW-1185">Reference proteome</keyword>
<dbReference type="OMA" id="RNDSRIG"/>
<dbReference type="EnsemblProtists" id="PYU1_T012315">
    <property type="protein sequence ID" value="PYU1_T012315"/>
    <property type="gene ID" value="PYU1_G012289"/>
</dbReference>
<dbReference type="CDD" id="cd07042">
    <property type="entry name" value="STAS_SulP_like_sulfate_transporter"/>
    <property type="match status" value="1"/>
</dbReference>
<dbReference type="eggNOG" id="KOG0236">
    <property type="taxonomic scope" value="Eukaryota"/>
</dbReference>
<sequence length="970" mass="106172">MASQQRAPRDDTADGLSCHSMLTFVADQLRYTRQNCTRSRVLFFLKQHIPILEWLPSYDLREDLQYDIVAGVTVGMMIVPQEISLSTMMGVPPIYGLYTAALVPMIYPLFGTSRVLSVANGAEVSLLVGSAIKKIESVEERVATGILLTFLSGLLLLMMGVLRLGILADFFSRPVMGGFISAGGVLIMLSQCANWFGVKVRSRDLPFLTVLDLIGQSTHLNGTSFAVGALSILILLGMRMLKRSVVREMARLEEELEEQFEIESARAASQMSTRNAFMDDDEESNSSGNDDEDEVSGYEDIELGEVASITADVSQQKEQKKKKKLPSQESIDEATNAGSRTPRLPRLASSSASSSKWTNLPSVFSTGTLRRSDYLTSPWAPGARRMDSSNDLFDLEARSTRQGDVSYITRSTRHFQSANSMMDENVGFSLSDEDYLSREQQPRRNAATEDAANRRVTATMPPSLVRSSSESSVFSKTTTPTAGRPTPRRRKNSAQGQDEMIETVSRSHVEASTRTEQASAGFPPRVKNMVSPAKSIASDTDSACSTTALTGGGSIDPASSMSIRILRSKIAVLVALRLVCELGAFMVCLIGGIVGYLSKEGALTLTGEVPGGYPSPIVPWYGLLNSVIETDRLYHIIIDTLSIAIISYMSSIAMAKRLAIKEGYRIRPNQELIALGFSNLIGSFFQAMPSTGGLSRTAVNMQNARTQLASLITVGVVVIALYTATSVLAYLPKASLAAIIIVSGQSLIETKEAKWLYRVKRDEFYVWLASFILTVTLGVLPGLLSSIFCSLVAVIYKTRRPTLTMLGEIVDETTGATRLVDLDLYPETAHPLSDIVVIRVEGALYFANCEYIERVIEREISKRQQTEGVYVHGVIIDACSIMDWDSTTIQMMKHLQEDLLVRNIQLAIVNARDRLHTLLESSDYLYGIVRNDSRIGFDDAITAIREAAIVPDAVAGNQVALNSNGHAQTL</sequence>
<accession>K3X516</accession>
<evidence type="ECO:0000256" key="5">
    <source>
        <dbReference type="SAM" id="MobiDB-lite"/>
    </source>
</evidence>
<feature type="transmembrane region" description="Helical" evidence="6">
    <location>
        <begin position="672"/>
        <end position="688"/>
    </location>
</feature>
<reference evidence="8" key="3">
    <citation type="submission" date="2015-02" db="UniProtKB">
        <authorList>
            <consortium name="EnsemblProtists"/>
        </authorList>
    </citation>
    <scope>IDENTIFICATION</scope>
    <source>
        <strain evidence="8">DAOM BR144</strain>
    </source>
</reference>
<keyword evidence="4 6" id="KW-0472">Membrane</keyword>
<dbReference type="InterPro" id="IPR002645">
    <property type="entry name" value="STAS_dom"/>
</dbReference>
<evidence type="ECO:0000256" key="3">
    <source>
        <dbReference type="ARBA" id="ARBA00022989"/>
    </source>
</evidence>
<evidence type="ECO:0000256" key="4">
    <source>
        <dbReference type="ARBA" id="ARBA00023136"/>
    </source>
</evidence>
<reference evidence="9" key="1">
    <citation type="journal article" date="2010" name="Genome Biol.">
        <title>Genome sequence of the necrotrophic plant pathogen Pythium ultimum reveals original pathogenicity mechanisms and effector repertoire.</title>
        <authorList>
            <person name="Levesque C.A."/>
            <person name="Brouwer H."/>
            <person name="Cano L."/>
            <person name="Hamilton J.P."/>
            <person name="Holt C."/>
            <person name="Huitema E."/>
            <person name="Raffaele S."/>
            <person name="Robideau G.P."/>
            <person name="Thines M."/>
            <person name="Win J."/>
            <person name="Zerillo M.M."/>
            <person name="Beakes G.W."/>
            <person name="Boore J.L."/>
            <person name="Busam D."/>
            <person name="Dumas B."/>
            <person name="Ferriera S."/>
            <person name="Fuerstenberg S.I."/>
            <person name="Gachon C.M."/>
            <person name="Gaulin E."/>
            <person name="Govers F."/>
            <person name="Grenville-Briggs L."/>
            <person name="Horner N."/>
            <person name="Hostetler J."/>
            <person name="Jiang R.H."/>
            <person name="Johnson J."/>
            <person name="Krajaejun T."/>
            <person name="Lin H."/>
            <person name="Meijer H.J."/>
            <person name="Moore B."/>
            <person name="Morris P."/>
            <person name="Phuntmart V."/>
            <person name="Puiu D."/>
            <person name="Shetty J."/>
            <person name="Stajich J.E."/>
            <person name="Tripathy S."/>
            <person name="Wawra S."/>
            <person name="van West P."/>
            <person name="Whitty B.R."/>
            <person name="Coutinho P.M."/>
            <person name="Henrissat B."/>
            <person name="Martin F."/>
            <person name="Thomas P.D."/>
            <person name="Tyler B.M."/>
            <person name="De Vries R.P."/>
            <person name="Kamoun S."/>
            <person name="Yandell M."/>
            <person name="Tisserat N."/>
            <person name="Buell C.R."/>
        </authorList>
    </citation>
    <scope>NUCLEOTIDE SEQUENCE</scope>
    <source>
        <strain evidence="9">DAOM:BR144</strain>
    </source>
</reference>
<protein>
    <recommendedName>
        <fullName evidence="7">STAS domain-containing protein</fullName>
    </recommendedName>
</protein>
<dbReference type="AlphaFoldDB" id="K3X516"/>
<dbReference type="Pfam" id="PF00916">
    <property type="entry name" value="Sulfate_transp"/>
    <property type="match status" value="2"/>
</dbReference>
<organism evidence="8 9">
    <name type="scientific">Globisporangium ultimum (strain ATCC 200006 / CBS 805.95 / DAOM BR144)</name>
    <name type="common">Pythium ultimum</name>
    <dbReference type="NCBI Taxonomy" id="431595"/>
    <lineage>
        <taxon>Eukaryota</taxon>
        <taxon>Sar</taxon>
        <taxon>Stramenopiles</taxon>
        <taxon>Oomycota</taxon>
        <taxon>Peronosporomycetes</taxon>
        <taxon>Pythiales</taxon>
        <taxon>Pythiaceae</taxon>
        <taxon>Globisporangium</taxon>
    </lineage>
</organism>
<dbReference type="STRING" id="431595.K3X516"/>
<dbReference type="Gene3D" id="3.30.750.24">
    <property type="entry name" value="STAS domain"/>
    <property type="match status" value="1"/>
</dbReference>
<reference evidence="9" key="2">
    <citation type="submission" date="2010-04" db="EMBL/GenBank/DDBJ databases">
        <authorList>
            <person name="Buell R."/>
            <person name="Hamilton J."/>
            <person name="Hostetler J."/>
        </authorList>
    </citation>
    <scope>NUCLEOTIDE SEQUENCE [LARGE SCALE GENOMIC DNA]</scope>
    <source>
        <strain evidence="9">DAOM:BR144</strain>
    </source>
</reference>
<dbReference type="InterPro" id="IPR036513">
    <property type="entry name" value="STAS_dom_sf"/>
</dbReference>
<proteinExistence type="predicted"/>
<keyword evidence="3 6" id="KW-1133">Transmembrane helix</keyword>
<dbReference type="InterPro" id="IPR001902">
    <property type="entry name" value="SLC26A/SulP_fam"/>
</dbReference>
<feature type="region of interest" description="Disordered" evidence="5">
    <location>
        <begin position="309"/>
        <end position="362"/>
    </location>
</feature>
<feature type="transmembrane region" description="Helical" evidence="6">
    <location>
        <begin position="218"/>
        <end position="241"/>
    </location>
</feature>
<dbReference type="InParanoid" id="K3X516"/>
<dbReference type="EMBL" id="GL376608">
    <property type="status" value="NOT_ANNOTATED_CDS"/>
    <property type="molecule type" value="Genomic_DNA"/>
</dbReference>
<name>K3X516_GLOUD</name>
<dbReference type="VEuPathDB" id="FungiDB:PYU1_G012289"/>
<feature type="compositionally biased region" description="Low complexity" evidence="5">
    <location>
        <begin position="342"/>
        <end position="355"/>
    </location>
</feature>
<evidence type="ECO:0000256" key="1">
    <source>
        <dbReference type="ARBA" id="ARBA00004141"/>
    </source>
</evidence>
<feature type="transmembrane region" description="Helical" evidence="6">
    <location>
        <begin position="708"/>
        <end position="731"/>
    </location>
</feature>
<feature type="transmembrane region" description="Helical" evidence="6">
    <location>
        <begin position="94"/>
        <end position="110"/>
    </location>
</feature>
<feature type="compositionally biased region" description="Low complexity" evidence="5">
    <location>
        <begin position="463"/>
        <end position="485"/>
    </location>
</feature>
<feature type="transmembrane region" description="Helical" evidence="6">
    <location>
        <begin position="570"/>
        <end position="597"/>
    </location>
</feature>
<feature type="transmembrane region" description="Helical" evidence="6">
    <location>
        <begin position="178"/>
        <end position="198"/>
    </location>
</feature>
<dbReference type="Proteomes" id="UP000019132">
    <property type="component" value="Unassembled WGS sequence"/>
</dbReference>
<evidence type="ECO:0000256" key="2">
    <source>
        <dbReference type="ARBA" id="ARBA00022692"/>
    </source>
</evidence>
<dbReference type="FunFam" id="3.30.750.24:FF:000021">
    <property type="entry name" value="Sulfate Permease (SulP) Family"/>
    <property type="match status" value="1"/>
</dbReference>
<evidence type="ECO:0000259" key="7">
    <source>
        <dbReference type="PROSITE" id="PS50801"/>
    </source>
</evidence>
<dbReference type="GO" id="GO:0055085">
    <property type="term" value="P:transmembrane transport"/>
    <property type="evidence" value="ECO:0007669"/>
    <property type="project" value="InterPro"/>
</dbReference>
<feature type="transmembrane region" description="Helical" evidence="6">
    <location>
        <begin position="633"/>
        <end position="651"/>
    </location>
</feature>